<dbReference type="InterPro" id="IPR006464">
    <property type="entry name" value="AcTrfase_RimI/Ard1"/>
</dbReference>
<feature type="domain" description="N-acetyltransferase" evidence="5">
    <location>
        <begin position="12"/>
        <end position="156"/>
    </location>
</feature>
<keyword evidence="4" id="KW-0012">Acyltransferase</keyword>
<accession>A0ABR8VQV8</accession>
<reference evidence="6 7" key="1">
    <citation type="submission" date="2020-08" db="EMBL/GenBank/DDBJ databases">
        <title>A Genomic Blueprint of the Chicken Gut Microbiome.</title>
        <authorList>
            <person name="Gilroy R."/>
            <person name="Ravi A."/>
            <person name="Getino M."/>
            <person name="Pursley I."/>
            <person name="Horton D.L."/>
            <person name="Alikhan N.-F."/>
            <person name="Baker D."/>
            <person name="Gharbi K."/>
            <person name="Hall N."/>
            <person name="Watson M."/>
            <person name="Adriaenssens E.M."/>
            <person name="Foster-Nyarko E."/>
            <person name="Jarju S."/>
            <person name="Secka A."/>
            <person name="Antonio M."/>
            <person name="Oren A."/>
            <person name="Chaudhuri R."/>
            <person name="La Ragione R.M."/>
            <person name="Hildebrand F."/>
            <person name="Pallen M.J."/>
        </authorList>
    </citation>
    <scope>NUCLEOTIDE SEQUENCE [LARGE SCALE GENOMIC DNA]</scope>
    <source>
        <strain evidence="6 7">Sa1BUA2</strain>
    </source>
</reference>
<dbReference type="Gene3D" id="3.40.630.30">
    <property type="match status" value="1"/>
</dbReference>
<keyword evidence="3" id="KW-0808">Transferase</keyword>
<comment type="similarity">
    <text evidence="1">Belongs to the acetyltransferase family. RimI subfamily.</text>
</comment>
<name>A0ABR8VQV8_9BACI</name>
<dbReference type="InterPro" id="IPR016181">
    <property type="entry name" value="Acyl_CoA_acyltransferase"/>
</dbReference>
<dbReference type="PROSITE" id="PS51186">
    <property type="entry name" value="GNAT"/>
    <property type="match status" value="1"/>
</dbReference>
<dbReference type="InterPro" id="IPR000182">
    <property type="entry name" value="GNAT_dom"/>
</dbReference>
<keyword evidence="7" id="KW-1185">Reference proteome</keyword>
<dbReference type="NCBIfam" id="TIGR01575">
    <property type="entry name" value="rimI"/>
    <property type="match status" value="1"/>
</dbReference>
<gene>
    <name evidence="6" type="primary">rimI</name>
    <name evidence="6" type="ORF">H9631_19015</name>
</gene>
<dbReference type="EMBL" id="JACSPV010000049">
    <property type="protein sequence ID" value="MBD8007156.1"/>
    <property type="molecule type" value="Genomic_DNA"/>
</dbReference>
<organism evidence="6 7">
    <name type="scientific">Bacillus norwichensis</name>
    <dbReference type="NCBI Taxonomy" id="2762217"/>
    <lineage>
        <taxon>Bacteria</taxon>
        <taxon>Bacillati</taxon>
        <taxon>Bacillota</taxon>
        <taxon>Bacilli</taxon>
        <taxon>Bacillales</taxon>
        <taxon>Bacillaceae</taxon>
        <taxon>Bacillus</taxon>
    </lineage>
</organism>
<keyword evidence="6" id="KW-0689">Ribosomal protein</keyword>
<dbReference type="RefSeq" id="WP_191815607.1">
    <property type="nucleotide sequence ID" value="NZ_JACSPV010000049.1"/>
</dbReference>
<comment type="caution">
    <text evidence="6">The sequence shown here is derived from an EMBL/GenBank/DDBJ whole genome shotgun (WGS) entry which is preliminary data.</text>
</comment>
<evidence type="ECO:0000313" key="7">
    <source>
        <dbReference type="Proteomes" id="UP000648182"/>
    </source>
</evidence>
<dbReference type="InterPro" id="IPR050680">
    <property type="entry name" value="YpeA/RimI_acetyltransf"/>
</dbReference>
<dbReference type="CDD" id="cd04301">
    <property type="entry name" value="NAT_SF"/>
    <property type="match status" value="1"/>
</dbReference>
<dbReference type="PANTHER" id="PTHR43420:SF44">
    <property type="entry name" value="ACETYLTRANSFERASE YPEA"/>
    <property type="match status" value="1"/>
</dbReference>
<dbReference type="GO" id="GO:0005840">
    <property type="term" value="C:ribosome"/>
    <property type="evidence" value="ECO:0007669"/>
    <property type="project" value="UniProtKB-KW"/>
</dbReference>
<evidence type="ECO:0000259" key="5">
    <source>
        <dbReference type="PROSITE" id="PS51186"/>
    </source>
</evidence>
<evidence type="ECO:0000256" key="3">
    <source>
        <dbReference type="ARBA" id="ARBA00022679"/>
    </source>
</evidence>
<evidence type="ECO:0000256" key="1">
    <source>
        <dbReference type="ARBA" id="ARBA00005395"/>
    </source>
</evidence>
<proteinExistence type="inferred from homology"/>
<evidence type="ECO:0000256" key="4">
    <source>
        <dbReference type="ARBA" id="ARBA00023315"/>
    </source>
</evidence>
<dbReference type="SUPFAM" id="SSF55729">
    <property type="entry name" value="Acyl-CoA N-acyltransferases (Nat)"/>
    <property type="match status" value="1"/>
</dbReference>
<evidence type="ECO:0000313" key="6">
    <source>
        <dbReference type="EMBL" id="MBD8007156.1"/>
    </source>
</evidence>
<keyword evidence="6" id="KW-0687">Ribonucleoprotein</keyword>
<dbReference type="PANTHER" id="PTHR43420">
    <property type="entry name" value="ACETYLTRANSFERASE"/>
    <property type="match status" value="1"/>
</dbReference>
<dbReference type="Proteomes" id="UP000648182">
    <property type="component" value="Unassembled WGS sequence"/>
</dbReference>
<protein>
    <submittedName>
        <fullName evidence="6">Ribosomal protein S18-alanine N-acetyltransferase</fullName>
    </submittedName>
</protein>
<sequence length="156" mass="17806">MIDRSTEIIRNISFRLATLEDIQKLYHIESRSFSAPWPEEAFHNDIAHNRFASYVFIEVNGVQAGYCGVWLILDEAHITNIAILPEFRGHKLGEKLLCKVMSLAKEAGGKTMTLEVRVSNLIAKSLYKKLGFQEGGIRRGYYTDNKEDALVMWVNL</sequence>
<dbReference type="Pfam" id="PF00583">
    <property type="entry name" value="Acetyltransf_1"/>
    <property type="match status" value="1"/>
</dbReference>
<keyword evidence="2" id="KW-0963">Cytoplasm</keyword>
<evidence type="ECO:0000256" key="2">
    <source>
        <dbReference type="ARBA" id="ARBA00022490"/>
    </source>
</evidence>